<dbReference type="InterPro" id="IPR045864">
    <property type="entry name" value="aa-tRNA-synth_II/BPL/LPL"/>
</dbReference>
<evidence type="ECO:0000256" key="11">
    <source>
        <dbReference type="ARBA" id="ARBA00047844"/>
    </source>
</evidence>
<dbReference type="SUPFAM" id="SSF55681">
    <property type="entry name" value="Class II aaRS and biotin synthetases"/>
    <property type="match status" value="1"/>
</dbReference>
<dbReference type="Proteomes" id="UP000272942">
    <property type="component" value="Unassembled WGS sequence"/>
</dbReference>
<dbReference type="GO" id="GO:0005524">
    <property type="term" value="F:ATP binding"/>
    <property type="evidence" value="ECO:0007669"/>
    <property type="project" value="UniProtKB-KW"/>
</dbReference>
<keyword evidence="8" id="KW-0648">Protein biosynthesis</keyword>
<dbReference type="Gene3D" id="3.30.930.10">
    <property type="entry name" value="Bira Bifunctional Protein, Domain 2"/>
    <property type="match status" value="1"/>
</dbReference>
<dbReference type="OrthoDB" id="1931232at2759"/>
<dbReference type="InterPro" id="IPR004364">
    <property type="entry name" value="Aa-tRNA-synt_II"/>
</dbReference>
<comment type="subcellular location">
    <subcellularLocation>
        <location evidence="1">Cytoplasm</location>
    </subcellularLocation>
</comment>
<dbReference type="WBParaSite" id="ECPE_0001045401-mRNA-1">
    <property type="protein sequence ID" value="ECPE_0001045401-mRNA-1"/>
    <property type="gene ID" value="ECPE_0001045401"/>
</dbReference>
<protein>
    <recommendedName>
        <fullName evidence="3">asparagine--tRNA ligase</fullName>
        <ecNumber evidence="3">6.1.1.22</ecNumber>
    </recommendedName>
    <alternativeName>
        <fullName evidence="10">Asparaginyl-tRNA synthetase</fullName>
    </alternativeName>
</protein>
<dbReference type="GO" id="GO:0006421">
    <property type="term" value="P:asparaginyl-tRNA aminoacylation"/>
    <property type="evidence" value="ECO:0007669"/>
    <property type="project" value="TreeGrafter"/>
</dbReference>
<dbReference type="PANTHER" id="PTHR22594:SF16">
    <property type="entry name" value="ASPARAGINE--TRNA LIGASE, CYTOPLASMIC"/>
    <property type="match status" value="1"/>
</dbReference>
<organism evidence="15">
    <name type="scientific">Echinostoma caproni</name>
    <dbReference type="NCBI Taxonomy" id="27848"/>
    <lineage>
        <taxon>Eukaryota</taxon>
        <taxon>Metazoa</taxon>
        <taxon>Spiralia</taxon>
        <taxon>Lophotrochozoa</taxon>
        <taxon>Platyhelminthes</taxon>
        <taxon>Trematoda</taxon>
        <taxon>Digenea</taxon>
        <taxon>Plagiorchiida</taxon>
        <taxon>Echinostomata</taxon>
        <taxon>Echinostomatoidea</taxon>
        <taxon>Echinostomatidae</taxon>
        <taxon>Echinostoma</taxon>
    </lineage>
</organism>
<reference evidence="15" key="1">
    <citation type="submission" date="2016-06" db="UniProtKB">
        <authorList>
            <consortium name="WormBaseParasite"/>
        </authorList>
    </citation>
    <scope>IDENTIFICATION</scope>
</reference>
<evidence type="ECO:0000256" key="5">
    <source>
        <dbReference type="ARBA" id="ARBA00022598"/>
    </source>
</evidence>
<proteinExistence type="inferred from homology"/>
<dbReference type="EMBL" id="UZAN01049043">
    <property type="protein sequence ID" value="VDP87019.1"/>
    <property type="molecule type" value="Genomic_DNA"/>
</dbReference>
<dbReference type="AlphaFoldDB" id="A0A183ATY7"/>
<accession>A0A183ATY7</accession>
<evidence type="ECO:0000259" key="12">
    <source>
        <dbReference type="PROSITE" id="PS50862"/>
    </source>
</evidence>
<keyword evidence="6" id="KW-0547">Nucleotide-binding</keyword>
<dbReference type="GO" id="GO:0005737">
    <property type="term" value="C:cytoplasm"/>
    <property type="evidence" value="ECO:0007669"/>
    <property type="project" value="UniProtKB-SubCell"/>
</dbReference>
<evidence type="ECO:0000313" key="15">
    <source>
        <dbReference type="WBParaSite" id="ECPE_0001045401-mRNA-1"/>
    </source>
</evidence>
<evidence type="ECO:0000256" key="3">
    <source>
        <dbReference type="ARBA" id="ARBA00012816"/>
    </source>
</evidence>
<dbReference type="PANTHER" id="PTHR22594">
    <property type="entry name" value="ASPARTYL/LYSYL-TRNA SYNTHETASE"/>
    <property type="match status" value="1"/>
</dbReference>
<evidence type="ECO:0000256" key="6">
    <source>
        <dbReference type="ARBA" id="ARBA00022741"/>
    </source>
</evidence>
<dbReference type="InterPro" id="IPR012340">
    <property type="entry name" value="NA-bd_OB-fold"/>
</dbReference>
<evidence type="ECO:0000256" key="10">
    <source>
        <dbReference type="ARBA" id="ARBA00029886"/>
    </source>
</evidence>
<dbReference type="Pfam" id="PF00152">
    <property type="entry name" value="tRNA-synt_2"/>
    <property type="match status" value="1"/>
</dbReference>
<evidence type="ECO:0000313" key="14">
    <source>
        <dbReference type="Proteomes" id="UP000272942"/>
    </source>
</evidence>
<evidence type="ECO:0000256" key="8">
    <source>
        <dbReference type="ARBA" id="ARBA00022917"/>
    </source>
</evidence>
<comment type="catalytic activity">
    <reaction evidence="11">
        <text>tRNA(Asn) + L-asparagine + ATP = L-asparaginyl-tRNA(Asn) + AMP + diphosphate + H(+)</text>
        <dbReference type="Rhea" id="RHEA:11180"/>
        <dbReference type="Rhea" id="RHEA-COMP:9659"/>
        <dbReference type="Rhea" id="RHEA-COMP:9674"/>
        <dbReference type="ChEBI" id="CHEBI:15378"/>
        <dbReference type="ChEBI" id="CHEBI:30616"/>
        <dbReference type="ChEBI" id="CHEBI:33019"/>
        <dbReference type="ChEBI" id="CHEBI:58048"/>
        <dbReference type="ChEBI" id="CHEBI:78442"/>
        <dbReference type="ChEBI" id="CHEBI:78515"/>
        <dbReference type="ChEBI" id="CHEBI:456215"/>
        <dbReference type="EC" id="6.1.1.22"/>
    </reaction>
</comment>
<keyword evidence="4" id="KW-0963">Cytoplasm</keyword>
<dbReference type="EC" id="6.1.1.22" evidence="3"/>
<evidence type="ECO:0000256" key="1">
    <source>
        <dbReference type="ARBA" id="ARBA00004496"/>
    </source>
</evidence>
<keyword evidence="9" id="KW-0030">Aminoacyl-tRNA synthetase</keyword>
<dbReference type="InterPro" id="IPR006195">
    <property type="entry name" value="aa-tRNA-synth_II"/>
</dbReference>
<gene>
    <name evidence="13" type="ORF">ECPE_LOCUS10422</name>
</gene>
<dbReference type="GO" id="GO:0004816">
    <property type="term" value="F:asparagine-tRNA ligase activity"/>
    <property type="evidence" value="ECO:0007669"/>
    <property type="project" value="UniProtKB-EC"/>
</dbReference>
<dbReference type="PROSITE" id="PS50862">
    <property type="entry name" value="AA_TRNA_LIGASE_II"/>
    <property type="match status" value="1"/>
</dbReference>
<reference evidence="13 14" key="2">
    <citation type="submission" date="2018-11" db="EMBL/GenBank/DDBJ databases">
        <authorList>
            <consortium name="Pathogen Informatics"/>
        </authorList>
    </citation>
    <scope>NUCLEOTIDE SEQUENCE [LARGE SCALE GENOMIC DNA]</scope>
    <source>
        <strain evidence="13 14">Egypt</strain>
    </source>
</reference>
<keyword evidence="5" id="KW-0436">Ligase</keyword>
<keyword evidence="7" id="KW-0067">ATP-binding</keyword>
<evidence type="ECO:0000256" key="4">
    <source>
        <dbReference type="ARBA" id="ARBA00022490"/>
    </source>
</evidence>
<dbReference type="InterPro" id="IPR002312">
    <property type="entry name" value="Asp/Asn-tRNA-synth_IIb"/>
</dbReference>
<comment type="similarity">
    <text evidence="2">Belongs to the class-II aminoacyl-tRNA synthetase family.</text>
</comment>
<sequence length="475" mass="54162">MNLDIRELEVLVKETSIKLNLDPDLPEPITCKIRDIKLNLAKRCRTVDAIQLSTESTIRVYGLIRQVLQGKAAPGNVELQADYWELIGKGPAGGVEEVCNAKSEVDVLLDNRHLTIRWERYSKIFRAVSIICGECHGYFRDQGYIELPLQNMACTRISPHCTLYRASFVCVSYTTSSIHLVPFSAQVHPPTLVQTPMEDLSEVFTFPYFGETACLSQSAQLYLESCVPAFGDCYSVTHCYRSEKSRTRRHLAEFIQFEAEFAFIDLSELINKIESMIVDISKRVMDKAGDLIHEINPKFVPPQKPFKRVRYDEALDILNQWGITKDDLTPFSFGDPITEGVERRLVDRIGEPVLLTHFPVTFKVFYMQHSVEDPRVTDSVDLLIPGVGEVVGGSMRMTDAEGLLKGYKEQGLDPSVCYWYTDLVRDVVICPTRRFGTFPHGGYRLGFERYCMWVLGQDHIRNVTLYPRFTSRCLP</sequence>
<evidence type="ECO:0000313" key="13">
    <source>
        <dbReference type="EMBL" id="VDP87019.1"/>
    </source>
</evidence>
<evidence type="ECO:0000256" key="2">
    <source>
        <dbReference type="ARBA" id="ARBA00008226"/>
    </source>
</evidence>
<evidence type="ECO:0000256" key="9">
    <source>
        <dbReference type="ARBA" id="ARBA00023146"/>
    </source>
</evidence>
<dbReference type="Gene3D" id="2.40.50.140">
    <property type="entry name" value="Nucleic acid-binding proteins"/>
    <property type="match status" value="1"/>
</dbReference>
<dbReference type="PRINTS" id="PR01042">
    <property type="entry name" value="TRNASYNTHASP"/>
</dbReference>
<keyword evidence="14" id="KW-1185">Reference proteome</keyword>
<feature type="domain" description="Aminoacyl-transfer RNA synthetases class-II family profile" evidence="12">
    <location>
        <begin position="239"/>
        <end position="467"/>
    </location>
</feature>
<name>A0A183ATY7_9TREM</name>
<evidence type="ECO:0000256" key="7">
    <source>
        <dbReference type="ARBA" id="ARBA00022840"/>
    </source>
</evidence>